<dbReference type="EMBL" id="JAVHNQ010000013">
    <property type="protein sequence ID" value="KAK6334043.1"/>
    <property type="molecule type" value="Genomic_DNA"/>
</dbReference>
<dbReference type="Proteomes" id="UP001375240">
    <property type="component" value="Unassembled WGS sequence"/>
</dbReference>
<protein>
    <recommendedName>
        <fullName evidence="1">Apple domain-containing protein</fullName>
    </recommendedName>
</protein>
<evidence type="ECO:0000259" key="1">
    <source>
        <dbReference type="PROSITE" id="PS50948"/>
    </source>
</evidence>
<reference evidence="2 3" key="1">
    <citation type="submission" date="2019-10" db="EMBL/GenBank/DDBJ databases">
        <authorList>
            <person name="Palmer J.M."/>
        </authorList>
    </citation>
    <scope>NUCLEOTIDE SEQUENCE [LARGE SCALE GENOMIC DNA]</scope>
    <source>
        <strain evidence="2 3">TWF696</strain>
    </source>
</reference>
<comment type="caution">
    <text evidence="2">The sequence shown here is derived from an EMBL/GenBank/DDBJ whole genome shotgun (WGS) entry which is preliminary data.</text>
</comment>
<keyword evidence="3" id="KW-1185">Reference proteome</keyword>
<dbReference type="PROSITE" id="PS50948">
    <property type="entry name" value="PAN"/>
    <property type="match status" value="1"/>
</dbReference>
<name>A0AAV9U2B5_9PEZI</name>
<feature type="domain" description="Apple" evidence="1">
    <location>
        <begin position="114"/>
        <end position="189"/>
    </location>
</feature>
<proteinExistence type="predicted"/>
<evidence type="ECO:0000313" key="2">
    <source>
        <dbReference type="EMBL" id="KAK6334043.1"/>
    </source>
</evidence>
<sequence>MVVGRRRDLEFEIGGNVFKKRSGIPACCSACFLTSTKIAPRKTKTTTVTMPKVTARITSTRATTVTLAIDLLGGTETLYETSTLTSITTATTTTTSTHTSTETTTVTILPPGICDDPYTFSGRNAFYYERTSPSNDGDGITNISDCCNKCWSTVNCTHYMFDNLANTCTMYTVNPDNINHGNRCISDFCPFGRTFGSFFEQPENHLYAPGPCGGGIQR</sequence>
<evidence type="ECO:0000313" key="3">
    <source>
        <dbReference type="Proteomes" id="UP001375240"/>
    </source>
</evidence>
<dbReference type="InterPro" id="IPR003609">
    <property type="entry name" value="Pan_app"/>
</dbReference>
<dbReference type="AlphaFoldDB" id="A0AAV9U2B5"/>
<organism evidence="2 3">
    <name type="scientific">Orbilia brochopaga</name>
    <dbReference type="NCBI Taxonomy" id="3140254"/>
    <lineage>
        <taxon>Eukaryota</taxon>
        <taxon>Fungi</taxon>
        <taxon>Dikarya</taxon>
        <taxon>Ascomycota</taxon>
        <taxon>Pezizomycotina</taxon>
        <taxon>Orbiliomycetes</taxon>
        <taxon>Orbiliales</taxon>
        <taxon>Orbiliaceae</taxon>
        <taxon>Orbilia</taxon>
    </lineage>
</organism>
<gene>
    <name evidence="2" type="ORF">TWF696_002547</name>
</gene>
<accession>A0AAV9U2B5</accession>